<name>A0A7M1WEY0_VIBPH</name>
<evidence type="ECO:0000256" key="1">
    <source>
        <dbReference type="SAM" id="Phobius"/>
    </source>
</evidence>
<gene>
    <name evidence="2" type="ORF">VP318_00013</name>
</gene>
<keyword evidence="1" id="KW-0472">Membrane</keyword>
<feature type="transmembrane region" description="Helical" evidence="1">
    <location>
        <begin position="74"/>
        <end position="91"/>
    </location>
</feature>
<feature type="transmembrane region" description="Helical" evidence="1">
    <location>
        <begin position="103"/>
        <end position="119"/>
    </location>
</feature>
<feature type="transmembrane region" description="Helical" evidence="1">
    <location>
        <begin position="12"/>
        <end position="35"/>
    </location>
</feature>
<dbReference type="EMBL" id="MT898300">
    <property type="protein sequence ID" value="QOS25623.1"/>
    <property type="molecule type" value="Genomic_DNA"/>
</dbReference>
<feature type="transmembrane region" description="Helical" evidence="1">
    <location>
        <begin position="232"/>
        <end position="253"/>
    </location>
</feature>
<feature type="transmembrane region" description="Helical" evidence="1">
    <location>
        <begin position="211"/>
        <end position="227"/>
    </location>
</feature>
<keyword evidence="1" id="KW-0812">Transmembrane</keyword>
<dbReference type="AlphaFoldDB" id="A0A7M1WEY0"/>
<organism evidence="2">
    <name type="scientific">Vibrio parahaemolyticus</name>
    <dbReference type="NCBI Taxonomy" id="670"/>
    <lineage>
        <taxon>Bacteria</taxon>
        <taxon>Pseudomonadati</taxon>
        <taxon>Pseudomonadota</taxon>
        <taxon>Gammaproteobacteria</taxon>
        <taxon>Vibrionales</taxon>
        <taxon>Vibrionaceae</taxon>
        <taxon>Vibrio</taxon>
    </lineage>
</organism>
<feature type="transmembrane region" description="Helical" evidence="1">
    <location>
        <begin position="131"/>
        <end position="150"/>
    </location>
</feature>
<reference evidence="2" key="1">
    <citation type="submission" date="2020-08" db="EMBL/GenBank/DDBJ databases">
        <title>Genetic structure, function and evolution of capsule biosynthesis loci in Vibrio parahaemolyticus.</title>
        <authorList>
            <person name="Li L."/>
            <person name="Bian S."/>
        </authorList>
    </citation>
    <scope>NUCLEOTIDE SEQUENCE</scope>
    <source>
        <strain evidence="2">VP318</strain>
    </source>
</reference>
<proteinExistence type="predicted"/>
<feature type="transmembrane region" description="Helical" evidence="1">
    <location>
        <begin position="189"/>
        <end position="205"/>
    </location>
</feature>
<evidence type="ECO:0000313" key="2">
    <source>
        <dbReference type="EMBL" id="QOS25623.1"/>
    </source>
</evidence>
<keyword evidence="1" id="KW-1133">Transmembrane helix</keyword>
<feature type="transmembrane region" description="Helical" evidence="1">
    <location>
        <begin position="162"/>
        <end position="182"/>
    </location>
</feature>
<protein>
    <submittedName>
        <fullName evidence="2">Uncharacterized protein</fullName>
    </submittedName>
</protein>
<feature type="transmembrane region" description="Helical" evidence="1">
    <location>
        <begin position="41"/>
        <end position="62"/>
    </location>
</feature>
<feature type="transmembrane region" description="Helical" evidence="1">
    <location>
        <begin position="322"/>
        <end position="346"/>
    </location>
</feature>
<feature type="transmembrane region" description="Helical" evidence="1">
    <location>
        <begin position="378"/>
        <end position="395"/>
    </location>
</feature>
<sequence length="406" mass="46304">MNKQMSRSFTESFLVFSLSRMPLGFLLVDTISGFILHNGLLTFSFSIIYKFSYIVLCLVWLLSIQGYQFEKLFVLSWIVYMAIWACIGLIFNDYDLVHRLLELFKLCSIFIMFYALSTLPPKVHDKLKNFYFYTLIVVLANISLSLLGYGMNSYGDYGAKGFLFGGNALSSVIVILGVYYLGKAYNKGFLIYFFTVLSFIFLSFIVGTKSAILGILLAAFIILVMKGKLRDWLALLVLWAIVFFLLLASWNLIESTAMYARLSYFYYGDGLERLLFSGRLDFLRGIWNVYVDSGIKGLLFGIDKEQLSSLSHDISEMDVTDVVFSFGFVTLLVYLVSFLITIIFIYVNSSYGLFIFAFSTTVVLFLIGAIAGHVLFNGVVTPFWALVLVLPVLELRRKKLKNRMRF</sequence>
<feature type="transmembrane region" description="Helical" evidence="1">
    <location>
        <begin position="353"/>
        <end position="372"/>
    </location>
</feature>
<accession>A0A7M1WEY0</accession>